<organism evidence="3 4">
    <name type="scientific">Rhodoferax lacus</name>
    <dbReference type="NCBI Taxonomy" id="2184758"/>
    <lineage>
        <taxon>Bacteria</taxon>
        <taxon>Pseudomonadati</taxon>
        <taxon>Pseudomonadota</taxon>
        <taxon>Betaproteobacteria</taxon>
        <taxon>Burkholderiales</taxon>
        <taxon>Comamonadaceae</taxon>
        <taxon>Rhodoferax</taxon>
    </lineage>
</organism>
<proteinExistence type="predicted"/>
<feature type="compositionally biased region" description="Basic and acidic residues" evidence="2">
    <location>
        <begin position="9"/>
        <end position="23"/>
    </location>
</feature>
<feature type="coiled-coil region" evidence="1">
    <location>
        <begin position="36"/>
        <end position="85"/>
    </location>
</feature>
<name>A0A3E1RDQ2_9BURK</name>
<comment type="caution">
    <text evidence="3">The sequence shown here is derived from an EMBL/GenBank/DDBJ whole genome shotgun (WGS) entry which is preliminary data.</text>
</comment>
<sequence length="115" mass="12942">MKPPAAPEPGKHNPTPKDHTMSKLRDEYTARIKLQLDELNAHAAVMEARMQVAKAEVRASYLSELAKLRLQSDQAAVQLHAMQAEGEAAWDQTVVKMDKVRDAFVHAFKDFKAQF</sequence>
<dbReference type="EMBL" id="QFZK01000004">
    <property type="protein sequence ID" value="RFO97152.1"/>
    <property type="molecule type" value="Genomic_DNA"/>
</dbReference>
<evidence type="ECO:0000313" key="3">
    <source>
        <dbReference type="EMBL" id="RFO97152.1"/>
    </source>
</evidence>
<reference evidence="3 4" key="1">
    <citation type="submission" date="2018-05" db="EMBL/GenBank/DDBJ databases">
        <title>Rhodoferax soyangensis sp.nov., isolated from an oligotrophic freshwater lake.</title>
        <authorList>
            <person name="Park M."/>
        </authorList>
    </citation>
    <scope>NUCLEOTIDE SEQUENCE [LARGE SCALE GENOMIC DNA]</scope>
    <source>
        <strain evidence="3 4">IMCC26218</strain>
    </source>
</reference>
<evidence type="ECO:0000313" key="4">
    <source>
        <dbReference type="Proteomes" id="UP000260665"/>
    </source>
</evidence>
<evidence type="ECO:0000256" key="2">
    <source>
        <dbReference type="SAM" id="MobiDB-lite"/>
    </source>
</evidence>
<keyword evidence="4" id="KW-1185">Reference proteome</keyword>
<gene>
    <name evidence="3" type="ORF">DIC66_08390</name>
</gene>
<feature type="region of interest" description="Disordered" evidence="2">
    <location>
        <begin position="1"/>
        <end position="23"/>
    </location>
</feature>
<keyword evidence="1" id="KW-0175">Coiled coil</keyword>
<evidence type="ECO:0000256" key="1">
    <source>
        <dbReference type="SAM" id="Coils"/>
    </source>
</evidence>
<dbReference type="Proteomes" id="UP000260665">
    <property type="component" value="Unassembled WGS sequence"/>
</dbReference>
<accession>A0A3E1RDQ2</accession>
<protein>
    <submittedName>
        <fullName evidence="3">Uncharacterized protein</fullName>
    </submittedName>
</protein>
<dbReference type="AlphaFoldDB" id="A0A3E1RDQ2"/>